<keyword evidence="2" id="KW-0812">Transmembrane</keyword>
<dbReference type="GO" id="GO:0005783">
    <property type="term" value="C:endoplasmic reticulum"/>
    <property type="evidence" value="ECO:0007669"/>
    <property type="project" value="InterPro"/>
</dbReference>
<dbReference type="PANTHER" id="PTHR12883">
    <property type="entry name" value="ADIPOCYTE-SPECIFIC PROTEIN 4-RELATED"/>
    <property type="match status" value="1"/>
</dbReference>
<evidence type="ECO:0000256" key="5">
    <source>
        <dbReference type="SAM" id="MobiDB-lite"/>
    </source>
</evidence>
<evidence type="ECO:0000256" key="1">
    <source>
        <dbReference type="ARBA" id="ARBA00004167"/>
    </source>
</evidence>
<proteinExistence type="predicted"/>
<protein>
    <submittedName>
        <fullName evidence="6">Uncharacterized protein</fullName>
    </submittedName>
</protein>
<accession>A0AAW1S2A6</accession>
<sequence length="841" mass="94525">MQQYSHPVSRAPQAHTRYGGVKAIAPKLNSKLEPEELAEIYTGHHDHVDAHEAAEAHHYAKYAVAVYGADGYSWIVKSKWKARYDLQMKRGWKPYRRNELNRHRINTTAERKDYEALILMGELEDEDLLYFNFTDKAVGHVPYTDCLGPQDDLSCCGHPRAHGGMNEERPKAIWQELELSGTYPDLKCWAYAPPGGLVSRELSEAMRPFTTSVAVGKDGVPRLSLKNLGRMLDELITALARCRKPATFIMLNYRRYKHHKRSGTLFLPEDEVPEEALAYLRRYRDSTDSNPLLKGEALINMYPPGRMIYVRRIKYAEANRHYFDAVYIEPWEIIEEGVLISKHMSSDHYTDCLLDALCGASSRAQWPGAQHDTGPKKDRDLVGHGKQHSDSETTTDHSADDGTEQMDRPRDVSSTPGPEAGQTGTGARHQGNPSENAPGSGRETRPGCHFSDNGAAWSALEADGASMENERRPSCAAHAKHIGLLKVSAELDKAVQPEQEKYRVVETGSYYVEVVFVLLSGWFVTGIFTGKNANNKIIKAWTDTHLGEGGVLERNFAQLGSGDGDGTEVVMKESPKKFKFWASGRRHCQGLKAELMLQPRQDLLMSLIRLVSPTDDLCDIEVPMNEGSMPLVVLAIATPKLAREMQRELEDVSGLTHRVDVARNSRGSHRWAADKFVVLAEHSGLVGDLIPDAAVEHVFSRPAYSAVGKYFRYLHITSELPGPGHKQMIRFCFQLPPADQMDVSSTLMSLVMALVDIVGSYKLGADQKKRAEKARSEVERRNWKKDAEDRNIKVQEKKEKKAQEELERAKKAGPEAYAKFMERKQRLQQKRSLKGLTRVVK</sequence>
<dbReference type="AlphaFoldDB" id="A0AAW1S2A6"/>
<evidence type="ECO:0000313" key="7">
    <source>
        <dbReference type="Proteomes" id="UP001485043"/>
    </source>
</evidence>
<evidence type="ECO:0000256" key="2">
    <source>
        <dbReference type="ARBA" id="ARBA00022692"/>
    </source>
</evidence>
<evidence type="ECO:0000313" key="6">
    <source>
        <dbReference type="EMBL" id="KAK9839733.1"/>
    </source>
</evidence>
<evidence type="ECO:0000256" key="3">
    <source>
        <dbReference type="ARBA" id="ARBA00022989"/>
    </source>
</evidence>
<name>A0AAW1S2A6_9CHLO</name>
<comment type="caution">
    <text evidence="6">The sequence shown here is derived from an EMBL/GenBank/DDBJ whole genome shotgun (WGS) entry which is preliminary data.</text>
</comment>
<feature type="region of interest" description="Disordered" evidence="5">
    <location>
        <begin position="789"/>
        <end position="810"/>
    </location>
</feature>
<dbReference type="GO" id="GO:0016020">
    <property type="term" value="C:membrane"/>
    <property type="evidence" value="ECO:0007669"/>
    <property type="project" value="UniProtKB-SubCell"/>
</dbReference>
<dbReference type="Pfam" id="PF07946">
    <property type="entry name" value="CCDC47"/>
    <property type="match status" value="1"/>
</dbReference>
<evidence type="ECO:0000256" key="4">
    <source>
        <dbReference type="ARBA" id="ARBA00023136"/>
    </source>
</evidence>
<dbReference type="EMBL" id="JALJOV010001835">
    <property type="protein sequence ID" value="KAK9839733.1"/>
    <property type="molecule type" value="Genomic_DNA"/>
</dbReference>
<keyword evidence="4" id="KW-0472">Membrane</keyword>
<feature type="compositionally biased region" description="Basic and acidic residues" evidence="5">
    <location>
        <begin position="373"/>
        <end position="411"/>
    </location>
</feature>
<reference evidence="6 7" key="1">
    <citation type="journal article" date="2024" name="Nat. Commun.">
        <title>Phylogenomics reveals the evolutionary origins of lichenization in chlorophyte algae.</title>
        <authorList>
            <person name="Puginier C."/>
            <person name="Libourel C."/>
            <person name="Otte J."/>
            <person name="Skaloud P."/>
            <person name="Haon M."/>
            <person name="Grisel S."/>
            <person name="Petersen M."/>
            <person name="Berrin J.G."/>
            <person name="Delaux P.M."/>
            <person name="Dal Grande F."/>
            <person name="Keller J."/>
        </authorList>
    </citation>
    <scope>NUCLEOTIDE SEQUENCE [LARGE SCALE GENOMIC DNA]</scope>
    <source>
        <strain evidence="6 7">SAG 2523</strain>
    </source>
</reference>
<comment type="subcellular location">
    <subcellularLocation>
        <location evidence="1">Membrane</location>
        <topology evidence="1">Single-pass membrane protein</topology>
    </subcellularLocation>
</comment>
<dbReference type="GO" id="GO:0032469">
    <property type="term" value="P:endoplasmic reticulum calcium ion homeostasis"/>
    <property type="evidence" value="ECO:0007669"/>
    <property type="project" value="InterPro"/>
</dbReference>
<keyword evidence="3" id="KW-1133">Transmembrane helix</keyword>
<dbReference type="PANTHER" id="PTHR12883:SF0">
    <property type="entry name" value="PAT COMPLEX SUBUNIT CCDC47"/>
    <property type="match status" value="1"/>
</dbReference>
<organism evidence="6 7">
    <name type="scientific">Apatococcus fuscideae</name>
    <dbReference type="NCBI Taxonomy" id="2026836"/>
    <lineage>
        <taxon>Eukaryota</taxon>
        <taxon>Viridiplantae</taxon>
        <taxon>Chlorophyta</taxon>
        <taxon>core chlorophytes</taxon>
        <taxon>Trebouxiophyceae</taxon>
        <taxon>Chlorellales</taxon>
        <taxon>Chlorellaceae</taxon>
        <taxon>Apatococcus</taxon>
    </lineage>
</organism>
<dbReference type="GO" id="GO:0005509">
    <property type="term" value="F:calcium ion binding"/>
    <property type="evidence" value="ECO:0007669"/>
    <property type="project" value="InterPro"/>
</dbReference>
<feature type="region of interest" description="Disordered" evidence="5">
    <location>
        <begin position="364"/>
        <end position="453"/>
    </location>
</feature>
<keyword evidence="7" id="KW-1185">Reference proteome</keyword>
<gene>
    <name evidence="6" type="ORF">WJX84_000415</name>
</gene>
<dbReference type="InterPro" id="IPR012879">
    <property type="entry name" value="CCDC47"/>
</dbReference>
<dbReference type="Proteomes" id="UP001485043">
    <property type="component" value="Unassembled WGS sequence"/>
</dbReference>